<feature type="domain" description="EF-hand" evidence="1">
    <location>
        <begin position="8"/>
        <end position="43"/>
    </location>
</feature>
<dbReference type="SUPFAM" id="SSF47473">
    <property type="entry name" value="EF-hand"/>
    <property type="match status" value="1"/>
</dbReference>
<comment type="caution">
    <text evidence="2">The sequence shown here is derived from an EMBL/GenBank/DDBJ whole genome shotgun (WGS) entry which is preliminary data.</text>
</comment>
<name>A0A226D5P6_FOLCA</name>
<evidence type="ECO:0000313" key="3">
    <source>
        <dbReference type="Proteomes" id="UP000198287"/>
    </source>
</evidence>
<accession>A0A226D5P6</accession>
<reference evidence="2 3" key="1">
    <citation type="submission" date="2015-12" db="EMBL/GenBank/DDBJ databases">
        <title>The genome of Folsomia candida.</title>
        <authorList>
            <person name="Faddeeva A."/>
            <person name="Derks M.F."/>
            <person name="Anvar Y."/>
            <person name="Smit S."/>
            <person name="Van Straalen N."/>
            <person name="Roelofs D."/>
        </authorList>
    </citation>
    <scope>NUCLEOTIDE SEQUENCE [LARGE SCALE GENOMIC DNA]</scope>
    <source>
        <strain evidence="2 3">VU population</strain>
        <tissue evidence="2">Whole body</tissue>
    </source>
</reference>
<dbReference type="AlphaFoldDB" id="A0A226D5P6"/>
<evidence type="ECO:0000313" key="2">
    <source>
        <dbReference type="EMBL" id="OXA40067.1"/>
    </source>
</evidence>
<gene>
    <name evidence="2" type="ORF">Fcan01_25176</name>
</gene>
<dbReference type="GO" id="GO:0005509">
    <property type="term" value="F:calcium ion binding"/>
    <property type="evidence" value="ECO:0007669"/>
    <property type="project" value="InterPro"/>
</dbReference>
<dbReference type="InterPro" id="IPR011992">
    <property type="entry name" value="EF-hand-dom_pair"/>
</dbReference>
<dbReference type="Gene3D" id="1.10.238.10">
    <property type="entry name" value="EF-hand"/>
    <property type="match status" value="1"/>
</dbReference>
<proteinExistence type="predicted"/>
<evidence type="ECO:0000259" key="1">
    <source>
        <dbReference type="PROSITE" id="PS50222"/>
    </source>
</evidence>
<dbReference type="OMA" id="PYGIFLD"/>
<sequence>MALDLSARDIERAKFAFSIYDFEGNDTVDAFDMGSVLRSLGLIPTQKSVEKFGGQKKKGEKLELEEVDEIIKDCAVPPDEDGFTPYGIFLDKLMAGPYKEED</sequence>
<dbReference type="OrthoDB" id="26525at2759"/>
<dbReference type="InterPro" id="IPR002048">
    <property type="entry name" value="EF_hand_dom"/>
</dbReference>
<dbReference type="PROSITE" id="PS50222">
    <property type="entry name" value="EF_HAND_2"/>
    <property type="match status" value="1"/>
</dbReference>
<keyword evidence="3" id="KW-1185">Reference proteome</keyword>
<dbReference type="Proteomes" id="UP000198287">
    <property type="component" value="Unassembled WGS sequence"/>
</dbReference>
<organism evidence="2 3">
    <name type="scientific">Folsomia candida</name>
    <name type="common">Springtail</name>
    <dbReference type="NCBI Taxonomy" id="158441"/>
    <lineage>
        <taxon>Eukaryota</taxon>
        <taxon>Metazoa</taxon>
        <taxon>Ecdysozoa</taxon>
        <taxon>Arthropoda</taxon>
        <taxon>Hexapoda</taxon>
        <taxon>Collembola</taxon>
        <taxon>Entomobryomorpha</taxon>
        <taxon>Isotomoidea</taxon>
        <taxon>Isotomidae</taxon>
        <taxon>Proisotominae</taxon>
        <taxon>Folsomia</taxon>
    </lineage>
</organism>
<protein>
    <submittedName>
        <fullName evidence="2">Myosin light chain alkali</fullName>
    </submittedName>
</protein>
<dbReference type="STRING" id="158441.A0A226D5P6"/>
<dbReference type="EMBL" id="LNIX01000035">
    <property type="protein sequence ID" value="OXA40067.1"/>
    <property type="molecule type" value="Genomic_DNA"/>
</dbReference>